<proteinExistence type="predicted"/>
<dbReference type="eggNOG" id="ENOG502S5G8">
    <property type="taxonomic scope" value="Eukaryota"/>
</dbReference>
<dbReference type="OrthoDB" id="566409at2759"/>
<accession>A0A1U7XZL0</accession>
<organism evidence="1 2">
    <name type="scientific">Nicotiana sylvestris</name>
    <name type="common">Wood tobacco</name>
    <name type="synonym">South American tobacco</name>
    <dbReference type="NCBI Taxonomy" id="4096"/>
    <lineage>
        <taxon>Eukaryota</taxon>
        <taxon>Viridiplantae</taxon>
        <taxon>Streptophyta</taxon>
        <taxon>Embryophyta</taxon>
        <taxon>Tracheophyta</taxon>
        <taxon>Spermatophyta</taxon>
        <taxon>Magnoliopsida</taxon>
        <taxon>eudicotyledons</taxon>
        <taxon>Gunneridae</taxon>
        <taxon>Pentapetalae</taxon>
        <taxon>asterids</taxon>
        <taxon>lamiids</taxon>
        <taxon>Solanales</taxon>
        <taxon>Solanaceae</taxon>
        <taxon>Nicotianoideae</taxon>
        <taxon>Nicotianeae</taxon>
        <taxon>Nicotiana</taxon>
    </lineage>
</organism>
<dbReference type="STRING" id="4096.A0A1U7XZL0"/>
<gene>
    <name evidence="2" type="primary">LOC104239477</name>
</gene>
<evidence type="ECO:0000313" key="2">
    <source>
        <dbReference type="RefSeq" id="XP_009792414.1"/>
    </source>
</evidence>
<dbReference type="AlphaFoldDB" id="A0A1U7XZL0"/>
<dbReference type="PANTHER" id="PTHR37760:SF1">
    <property type="entry name" value="CHAPERONE"/>
    <property type="match status" value="1"/>
</dbReference>
<evidence type="ECO:0000313" key="1">
    <source>
        <dbReference type="Proteomes" id="UP000189701"/>
    </source>
</evidence>
<reference evidence="2" key="2">
    <citation type="submission" date="2025-08" db="UniProtKB">
        <authorList>
            <consortium name="RefSeq"/>
        </authorList>
    </citation>
    <scope>IDENTIFICATION</scope>
    <source>
        <tissue evidence="2">Leaf</tissue>
    </source>
</reference>
<dbReference type="RefSeq" id="XP_009792414.1">
    <property type="nucleotide sequence ID" value="XM_009794112.1"/>
</dbReference>
<reference evidence="1" key="1">
    <citation type="journal article" date="2013" name="Genome Biol.">
        <title>Reference genomes and transcriptomes of Nicotiana sylvestris and Nicotiana tomentosiformis.</title>
        <authorList>
            <person name="Sierro N."/>
            <person name="Battey J.N."/>
            <person name="Ouadi S."/>
            <person name="Bovet L."/>
            <person name="Goepfert S."/>
            <person name="Bakaher N."/>
            <person name="Peitsch M.C."/>
            <person name="Ivanov N.V."/>
        </authorList>
    </citation>
    <scope>NUCLEOTIDE SEQUENCE [LARGE SCALE GENOMIC DNA]</scope>
</reference>
<keyword evidence="1" id="KW-1185">Reference proteome</keyword>
<sequence length="139" mass="15205">MLVLLYYPKISYPFESLIFISFYFVQQKRKGGEMFEHITASEIAGFGVGAFLLAATVYAPKIDSFISASQRSSLGMCKRCGDLRLIACSSCKGCGVIKGGPFNFIQLENKSKVGSSSCTKCRARGHFQCPECSNKLSQA</sequence>
<name>A0A1U7XZL0_NICSY</name>
<dbReference type="PANTHER" id="PTHR37760">
    <property type="entry name" value="CHAPERONE"/>
    <property type="match status" value="1"/>
</dbReference>
<dbReference type="Proteomes" id="UP000189701">
    <property type="component" value="Unplaced"/>
</dbReference>
<protein>
    <submittedName>
        <fullName evidence="2">Uncharacterized protein LOC104239477</fullName>
    </submittedName>
</protein>